<name>A0A382DS49_9ZZZZ</name>
<proteinExistence type="predicted"/>
<gene>
    <name evidence="1" type="ORF">METZ01_LOCUS193873</name>
</gene>
<accession>A0A382DS49</accession>
<dbReference type="EMBL" id="UINC01040732">
    <property type="protein sequence ID" value="SVB41019.1"/>
    <property type="molecule type" value="Genomic_DNA"/>
</dbReference>
<evidence type="ECO:0000313" key="1">
    <source>
        <dbReference type="EMBL" id="SVB41019.1"/>
    </source>
</evidence>
<sequence>MSDGGSSFIPDITLDSEMGNFDKFELSKVSISADMGLEFREAP</sequence>
<organism evidence="1">
    <name type="scientific">marine metagenome</name>
    <dbReference type="NCBI Taxonomy" id="408172"/>
    <lineage>
        <taxon>unclassified sequences</taxon>
        <taxon>metagenomes</taxon>
        <taxon>ecological metagenomes</taxon>
    </lineage>
</organism>
<protein>
    <submittedName>
        <fullName evidence="1">Uncharacterized protein</fullName>
    </submittedName>
</protein>
<dbReference type="AlphaFoldDB" id="A0A382DS49"/>
<reference evidence="1" key="1">
    <citation type="submission" date="2018-05" db="EMBL/GenBank/DDBJ databases">
        <authorList>
            <person name="Lanie J.A."/>
            <person name="Ng W.-L."/>
            <person name="Kazmierczak K.M."/>
            <person name="Andrzejewski T.M."/>
            <person name="Davidsen T.M."/>
            <person name="Wayne K.J."/>
            <person name="Tettelin H."/>
            <person name="Glass J.I."/>
            <person name="Rusch D."/>
            <person name="Podicherti R."/>
            <person name="Tsui H.-C.T."/>
            <person name="Winkler M.E."/>
        </authorList>
    </citation>
    <scope>NUCLEOTIDE SEQUENCE</scope>
</reference>